<evidence type="ECO:0000313" key="4">
    <source>
        <dbReference type="Proteomes" id="UP000298246"/>
    </source>
</evidence>
<dbReference type="InterPro" id="IPR010610">
    <property type="entry name" value="EryCIII-like_C"/>
</dbReference>
<keyword evidence="4" id="KW-1185">Reference proteome</keyword>
<dbReference type="Gene3D" id="3.40.50.2000">
    <property type="entry name" value="Glycogen Phosphorylase B"/>
    <property type="match status" value="2"/>
</dbReference>
<organism evidence="3 4">
    <name type="scientific">Paenibacillus athensensis</name>
    <dbReference type="NCBI Taxonomy" id="1967502"/>
    <lineage>
        <taxon>Bacteria</taxon>
        <taxon>Bacillati</taxon>
        <taxon>Bacillota</taxon>
        <taxon>Bacilli</taxon>
        <taxon>Bacillales</taxon>
        <taxon>Paenibacillaceae</taxon>
        <taxon>Paenibacillus</taxon>
    </lineage>
</organism>
<dbReference type="InterPro" id="IPR004276">
    <property type="entry name" value="GlycoTrans_28_N"/>
</dbReference>
<dbReference type="PANTHER" id="PTHR48050:SF13">
    <property type="entry name" value="STEROL 3-BETA-GLUCOSYLTRANSFERASE UGT80A2"/>
    <property type="match status" value="1"/>
</dbReference>
<evidence type="ECO:0000313" key="3">
    <source>
        <dbReference type="EMBL" id="TFE91241.1"/>
    </source>
</evidence>
<evidence type="ECO:0000259" key="2">
    <source>
        <dbReference type="Pfam" id="PF06722"/>
    </source>
</evidence>
<feature type="domain" description="Erythromycin biosynthesis protein CIII-like C-terminal" evidence="2">
    <location>
        <begin position="269"/>
        <end position="362"/>
    </location>
</feature>
<accession>A0A4Y8Q9Y2</accession>
<proteinExistence type="predicted"/>
<gene>
    <name evidence="3" type="ORF">B5M42_02005</name>
</gene>
<protein>
    <submittedName>
        <fullName evidence="3">Uncharacterized protein</fullName>
    </submittedName>
</protein>
<dbReference type="SUPFAM" id="SSF53756">
    <property type="entry name" value="UDP-Glycosyltransferase/glycogen phosphorylase"/>
    <property type="match status" value="1"/>
</dbReference>
<sequence>MANFVLSAHMTNGDVLPLLRLGAALRKRGHQATLVTHGAFGPLAEKAGIGFRELDPPEAYTGIMKDLQLLEDPLRKPELYAEYERRYYAPEKLQHEYDVLDSLCAQPDTVLIGRERSAFVAMMVAEKRRLPFVSVFLAPSYVVQLATWSELGHDFSMSIVNRFRALHGLSPVRDWLSWAQAAGKHIGFWPELFAPREPGWPLAVEAVGFPAADEAELAPLPERLLEFISSDAPPLLITGGTGKLLKPRFYEVCVEACRLLDRRAILVTRHEELVPRELPGTIQYHRVLPLAGVYPLLGGIIHHGGIGTVSASMAAGLPQLALAADTDRPDNAQRIKRLGLGDYLPPALWKPQHIAEALERIGTPQVKARCLHMQAALRQAEAMDVACTAVEAAVGQAAYAISSQAIADDYDAACRQQQPDGQTGRTGSTAPSLDARRRTMLVQQLLQARRAQEEVVGS</sequence>
<comment type="caution">
    <text evidence="3">The sequence shown here is derived from an EMBL/GenBank/DDBJ whole genome shotgun (WGS) entry which is preliminary data.</text>
</comment>
<reference evidence="3 4" key="1">
    <citation type="submission" date="2017-03" db="EMBL/GenBank/DDBJ databases">
        <title>Isolation of Levoglucosan Utilizing Bacteria.</title>
        <authorList>
            <person name="Arya A.S."/>
        </authorList>
    </citation>
    <scope>NUCLEOTIDE SEQUENCE [LARGE SCALE GENOMIC DNA]</scope>
    <source>
        <strain evidence="3 4">MEC069</strain>
    </source>
</reference>
<dbReference type="GO" id="GO:0005975">
    <property type="term" value="P:carbohydrate metabolic process"/>
    <property type="evidence" value="ECO:0007669"/>
    <property type="project" value="InterPro"/>
</dbReference>
<dbReference type="PANTHER" id="PTHR48050">
    <property type="entry name" value="STEROL 3-BETA-GLUCOSYLTRANSFERASE"/>
    <property type="match status" value="1"/>
</dbReference>
<dbReference type="Pfam" id="PF03033">
    <property type="entry name" value="Glyco_transf_28"/>
    <property type="match status" value="1"/>
</dbReference>
<dbReference type="RefSeq" id="WP_134749166.1">
    <property type="nucleotide sequence ID" value="NZ_MYFO02000004.1"/>
</dbReference>
<dbReference type="GO" id="GO:1901137">
    <property type="term" value="P:carbohydrate derivative biosynthetic process"/>
    <property type="evidence" value="ECO:0007669"/>
    <property type="project" value="UniProtKB-ARBA"/>
</dbReference>
<dbReference type="Proteomes" id="UP000298246">
    <property type="component" value="Unassembled WGS sequence"/>
</dbReference>
<dbReference type="GO" id="GO:0016758">
    <property type="term" value="F:hexosyltransferase activity"/>
    <property type="evidence" value="ECO:0007669"/>
    <property type="project" value="InterPro"/>
</dbReference>
<name>A0A4Y8Q9Y2_9BACL</name>
<evidence type="ECO:0000259" key="1">
    <source>
        <dbReference type="Pfam" id="PF03033"/>
    </source>
</evidence>
<feature type="domain" description="Glycosyltransferase family 28 N-terminal" evidence="1">
    <location>
        <begin position="6"/>
        <end position="144"/>
    </location>
</feature>
<dbReference type="OrthoDB" id="9805366at2"/>
<dbReference type="InterPro" id="IPR050426">
    <property type="entry name" value="Glycosyltransferase_28"/>
</dbReference>
<dbReference type="EMBL" id="MYFO01000002">
    <property type="protein sequence ID" value="TFE91241.1"/>
    <property type="molecule type" value="Genomic_DNA"/>
</dbReference>
<dbReference type="AlphaFoldDB" id="A0A4Y8Q9Y2"/>
<dbReference type="Pfam" id="PF06722">
    <property type="entry name" value="EryCIII-like_C"/>
    <property type="match status" value="1"/>
</dbReference>